<evidence type="ECO:0000313" key="2">
    <source>
        <dbReference type="EMBL" id="SVB57755.1"/>
    </source>
</evidence>
<dbReference type="InterPro" id="IPR006094">
    <property type="entry name" value="Oxid_FAD_bind_N"/>
</dbReference>
<dbReference type="Gene3D" id="3.30.43.10">
    <property type="entry name" value="Uridine Diphospho-n-acetylenolpyruvylglucosamine Reductase, domain 2"/>
    <property type="match status" value="1"/>
</dbReference>
<dbReference type="GO" id="GO:0071949">
    <property type="term" value="F:FAD binding"/>
    <property type="evidence" value="ECO:0007669"/>
    <property type="project" value="InterPro"/>
</dbReference>
<reference evidence="2" key="1">
    <citation type="submission" date="2018-05" db="EMBL/GenBank/DDBJ databases">
        <authorList>
            <person name="Lanie J.A."/>
            <person name="Ng W.-L."/>
            <person name="Kazmierczak K.M."/>
            <person name="Andrzejewski T.M."/>
            <person name="Davidsen T.M."/>
            <person name="Wayne K.J."/>
            <person name="Tettelin H."/>
            <person name="Glass J.I."/>
            <person name="Rusch D."/>
            <person name="Podicherti R."/>
            <person name="Tsui H.-C.T."/>
            <person name="Winkler M.E."/>
        </authorList>
    </citation>
    <scope>NUCLEOTIDE SEQUENCE</scope>
</reference>
<protein>
    <recommendedName>
        <fullName evidence="1">FAD-binding PCMH-type domain-containing protein</fullName>
    </recommendedName>
</protein>
<dbReference type="GO" id="GO:1903457">
    <property type="term" value="P:lactate catabolic process"/>
    <property type="evidence" value="ECO:0007669"/>
    <property type="project" value="TreeGrafter"/>
</dbReference>
<accession>A0A382F4Y8</accession>
<evidence type="ECO:0000259" key="1">
    <source>
        <dbReference type="PROSITE" id="PS51387"/>
    </source>
</evidence>
<dbReference type="PROSITE" id="PS51387">
    <property type="entry name" value="FAD_PCMH"/>
    <property type="match status" value="1"/>
</dbReference>
<dbReference type="InterPro" id="IPR016169">
    <property type="entry name" value="FAD-bd_PCMH_sub2"/>
</dbReference>
<dbReference type="Pfam" id="PF01565">
    <property type="entry name" value="FAD_binding_4"/>
    <property type="match status" value="1"/>
</dbReference>
<organism evidence="2">
    <name type="scientific">marine metagenome</name>
    <dbReference type="NCBI Taxonomy" id="408172"/>
    <lineage>
        <taxon>unclassified sequences</taxon>
        <taxon>metagenomes</taxon>
        <taxon>ecological metagenomes</taxon>
    </lineage>
</organism>
<dbReference type="PANTHER" id="PTHR11748:SF119">
    <property type="entry name" value="D-2-HYDROXYGLUTARATE DEHYDROGENASE"/>
    <property type="match status" value="1"/>
</dbReference>
<feature type="non-terminal residue" evidence="2">
    <location>
        <position position="330"/>
    </location>
</feature>
<proteinExistence type="predicted"/>
<feature type="domain" description="FAD-binding PCMH-type" evidence="1">
    <location>
        <begin position="45"/>
        <end position="274"/>
    </location>
</feature>
<dbReference type="PANTHER" id="PTHR11748">
    <property type="entry name" value="D-LACTATE DEHYDROGENASE"/>
    <property type="match status" value="1"/>
</dbReference>
<dbReference type="GO" id="GO:0008720">
    <property type="term" value="F:D-lactate dehydrogenase (NAD+) activity"/>
    <property type="evidence" value="ECO:0007669"/>
    <property type="project" value="TreeGrafter"/>
</dbReference>
<dbReference type="InterPro" id="IPR016167">
    <property type="entry name" value="FAD-bd_PCMH_sub1"/>
</dbReference>
<dbReference type="InterPro" id="IPR036318">
    <property type="entry name" value="FAD-bd_PCMH-like_sf"/>
</dbReference>
<dbReference type="SUPFAM" id="SSF56176">
    <property type="entry name" value="FAD-binding/transporter-associated domain-like"/>
    <property type="match status" value="1"/>
</dbReference>
<dbReference type="Gene3D" id="3.30.465.10">
    <property type="match status" value="1"/>
</dbReference>
<dbReference type="GO" id="GO:0004458">
    <property type="term" value="F:D-lactate dehydrogenase (cytochrome) activity"/>
    <property type="evidence" value="ECO:0007669"/>
    <property type="project" value="TreeGrafter"/>
</dbReference>
<dbReference type="EMBL" id="UINC01047897">
    <property type="protein sequence ID" value="SVB57755.1"/>
    <property type="molecule type" value="Genomic_DNA"/>
</dbReference>
<dbReference type="InterPro" id="IPR016166">
    <property type="entry name" value="FAD-bd_PCMH"/>
</dbReference>
<sequence>MRLIQEKSRKSINSKLQEELIKSIQGEVRFDDISRQMYSTDGSIYSILPVGVTIPSNADDVSAIIEICNKNNVAILPRGGGTSLSGQTVNSAVVIDFSKYMNKIIEINSDEKWVITEPGITIDNLNESVKKYNLHFTPDPSTKSRANVGGAMGNNSCGAHSIIYGKTVDHVKEMEVILSDGNKTNFSEISGNSLEYKLAQNNLESQIYKGVLDISDKAKSEINKRFPRVNRRVGGYNLDLIHPNSNKINLVNIMVGSEGTLAAVTKAKLNLEPLPKYTGLAILHFKDLIESMEATVAVLDENPAAVEHIGQMIITQARKSLGFSRNLDFL</sequence>
<dbReference type="AlphaFoldDB" id="A0A382F4Y8"/>
<name>A0A382F4Y8_9ZZZZ</name>
<gene>
    <name evidence="2" type="ORF">METZ01_LOCUS210609</name>
</gene>